<keyword evidence="3" id="KW-1185">Reference proteome</keyword>
<proteinExistence type="predicted"/>
<evidence type="ECO:0000313" key="2">
    <source>
        <dbReference type="EMBL" id="RPD96193.1"/>
    </source>
</evidence>
<keyword evidence="1" id="KW-0812">Transmembrane</keyword>
<dbReference type="EMBL" id="RPFJ01000012">
    <property type="protein sequence ID" value="RPD96193.1"/>
    <property type="molecule type" value="Genomic_DNA"/>
</dbReference>
<organism evidence="2 3">
    <name type="scientific">Aureibaculum marinum</name>
    <dbReference type="NCBI Taxonomy" id="2487930"/>
    <lineage>
        <taxon>Bacteria</taxon>
        <taxon>Pseudomonadati</taxon>
        <taxon>Bacteroidota</taxon>
        <taxon>Flavobacteriia</taxon>
        <taxon>Flavobacteriales</taxon>
        <taxon>Flavobacteriaceae</taxon>
        <taxon>Aureibaculum</taxon>
    </lineage>
</organism>
<dbReference type="RefSeq" id="WP_123898245.1">
    <property type="nucleotide sequence ID" value="NZ_RPFJ01000012.1"/>
</dbReference>
<dbReference type="Proteomes" id="UP000270856">
    <property type="component" value="Unassembled WGS sequence"/>
</dbReference>
<evidence type="ECO:0000313" key="3">
    <source>
        <dbReference type="Proteomes" id="UP000270856"/>
    </source>
</evidence>
<gene>
    <name evidence="2" type="ORF">EGM88_10520</name>
</gene>
<keyword evidence="1" id="KW-1133">Transmembrane helix</keyword>
<dbReference type="InterPro" id="IPR057695">
    <property type="entry name" value="DUF7935"/>
</dbReference>
<protein>
    <submittedName>
        <fullName evidence="2">Uncharacterized protein</fullName>
    </submittedName>
</protein>
<name>A0A3N4P9M4_9FLAO</name>
<dbReference type="AlphaFoldDB" id="A0A3N4P9M4"/>
<comment type="caution">
    <text evidence="2">The sequence shown here is derived from an EMBL/GenBank/DDBJ whole genome shotgun (WGS) entry which is preliminary data.</text>
</comment>
<sequence>MDTTKIIELLSYTLPAIITGLVALFFFKQVSKNESNRRTYHILKENQKTALPLRLQAYERMILFLERISPNSLLVRVEPTGDDKPAYFKKLLSNVEQEFEHNLAQQIYMSSDCWNAIVTAKNSTLNILKETMLEGEVKTANAMREAILQKLMDQEAPTKVAIDYLKMEVKKIF</sequence>
<reference evidence="2 3" key="1">
    <citation type="submission" date="2018-11" db="EMBL/GenBank/DDBJ databases">
        <title>Aureibaculum marinum gen. nov., sp. nov., a member of the family Flavobacteriaceae isolated from the Bohai Sea.</title>
        <authorList>
            <person name="Ji X."/>
        </authorList>
    </citation>
    <scope>NUCLEOTIDE SEQUENCE [LARGE SCALE GENOMIC DNA]</scope>
    <source>
        <strain evidence="2 3">BH-SD17</strain>
    </source>
</reference>
<evidence type="ECO:0000256" key="1">
    <source>
        <dbReference type="SAM" id="Phobius"/>
    </source>
</evidence>
<dbReference type="Pfam" id="PF25589">
    <property type="entry name" value="DUF7935"/>
    <property type="match status" value="1"/>
</dbReference>
<keyword evidence="1" id="KW-0472">Membrane</keyword>
<dbReference type="OrthoDB" id="1493032at2"/>
<feature type="transmembrane region" description="Helical" evidence="1">
    <location>
        <begin position="6"/>
        <end position="27"/>
    </location>
</feature>
<accession>A0A3N4P9M4</accession>